<protein>
    <submittedName>
        <fullName evidence="1">Uncharacterized protein</fullName>
    </submittedName>
</protein>
<reference evidence="1" key="1">
    <citation type="submission" date="2016-05" db="EMBL/GenBank/DDBJ databases">
        <title>WGS assembly of Xenopus laevis.</title>
        <authorList>
            <person name="Session A."/>
            <person name="Uno Y."/>
            <person name="Kwon T."/>
            <person name="Chapman J."/>
            <person name="Toyoda A."/>
            <person name="Takahashi S."/>
            <person name="Fukui A."/>
            <person name="Hikosaka A."/>
            <person name="Putnam N."/>
            <person name="Stites J."/>
            <person name="Van Heeringen S."/>
            <person name="Quigley I."/>
            <person name="Heinz S."/>
            <person name="Hellsten U."/>
            <person name="Lyons J."/>
            <person name="Suzuki A."/>
            <person name="Kondo M."/>
            <person name="Ogino H."/>
            <person name="Ochi H."/>
            <person name="Bogdanovic O."/>
            <person name="Lister R."/>
            <person name="Georgiou G."/>
            <person name="Paranjpe S."/>
            <person name="Van Kruijsbergen I."/>
            <person name="Mozaffari S."/>
            <person name="Shu S."/>
            <person name="Schmutz J."/>
            <person name="Jenkins J."/>
            <person name="Grimwood J."/>
            <person name="Carlson J."/>
            <person name="Mitros T."/>
            <person name="Simakov O."/>
            <person name="Heald R."/>
            <person name="Miller K."/>
            <person name="Haudenschild C."/>
            <person name="Kuroki Y."/>
            <person name="Tanaka T."/>
            <person name="Michiue T."/>
            <person name="Watanabe M."/>
            <person name="Kinoshita T."/>
            <person name="Ohta Y."/>
            <person name="Mawaribuchi S."/>
            <person name="Suzuki Y."/>
            <person name="Haramoto Y."/>
            <person name="Yamamoto T."/>
            <person name="Takagi C."/>
            <person name="Kitzman J."/>
            <person name="Shendure J."/>
            <person name="Nakayama T."/>
            <person name="Izutsu Y."/>
            <person name="Robert J."/>
            <person name="Dichmann D."/>
            <person name="Flajnik M."/>
            <person name="Houston D."/>
            <person name="Marcotte E."/>
            <person name="Wallingford J."/>
            <person name="Ito Y."/>
            <person name="Asashima M."/>
            <person name="Ueno N."/>
            <person name="Matsuda Y."/>
            <person name="Jan Veenstra G."/>
            <person name="Fujiyama A."/>
            <person name="Harland R."/>
            <person name="Taira M."/>
            <person name="Rokhsar D.S."/>
        </authorList>
    </citation>
    <scope>NUCLEOTIDE SEQUENCE</scope>
    <source>
        <strain evidence="1">J</strain>
        <tissue evidence="1">Blood</tissue>
    </source>
</reference>
<dbReference type="PANTHER" id="PTHR31635">
    <property type="entry name" value="REVERSE TRANSCRIPTASE DOMAIN-CONTAINING PROTEIN-RELATED"/>
    <property type="match status" value="1"/>
</dbReference>
<dbReference type="AlphaFoldDB" id="A0A974GYX6"/>
<accession>A0A974GYX6</accession>
<sequence>MMILPQLSYLFINLPIKVLQTFFIKLQRMLNKFILMNKHSRFSNKVLSLPVSNLGLGVSDIEKYYQATILEQSRSVWTNDTTKQWINIEEEQLPFGTYKSFLESRLVWKVQQNTKNPISANMLRIWKEMIKLYKKDILAIEISTSLTTLNSVIKNIELDLEHLITCGIINVEDLLVGSEIKQFDELVSAYDIPTTDKLTYLKIHRFLTKHPLTPLVFPPKIKKLLQPEKTNLKRIPTFYKSLLEFKDETPRWQLRTMDLPPQERLIMNHIFITTRNLIASNWKSLIIPKIDEILKSRIKLISRKIMGYQMWHFTIIPEKGEPMAYYLY</sequence>
<proteinExistence type="predicted"/>
<gene>
    <name evidence="1" type="ORF">XELAEV_18003731mg</name>
</gene>
<dbReference type="Proteomes" id="UP000694892">
    <property type="component" value="Unassembled WGS sequence"/>
</dbReference>
<dbReference type="EMBL" id="KV467721">
    <property type="protein sequence ID" value="OCT55999.1"/>
    <property type="molecule type" value="Genomic_DNA"/>
</dbReference>
<name>A0A974GYX6_XENLA</name>
<dbReference type="PANTHER" id="PTHR31635:SF196">
    <property type="entry name" value="REVERSE TRANSCRIPTASE DOMAIN-CONTAINING PROTEIN-RELATED"/>
    <property type="match status" value="1"/>
</dbReference>
<evidence type="ECO:0000313" key="1">
    <source>
        <dbReference type="EMBL" id="OCT55999.1"/>
    </source>
</evidence>
<organism evidence="1">
    <name type="scientific">Xenopus laevis</name>
    <name type="common">African clawed frog</name>
    <dbReference type="NCBI Taxonomy" id="8355"/>
    <lineage>
        <taxon>Eukaryota</taxon>
        <taxon>Metazoa</taxon>
        <taxon>Chordata</taxon>
        <taxon>Craniata</taxon>
        <taxon>Vertebrata</taxon>
        <taxon>Euteleostomi</taxon>
        <taxon>Amphibia</taxon>
        <taxon>Batrachia</taxon>
        <taxon>Anura</taxon>
        <taxon>Pipoidea</taxon>
        <taxon>Pipidae</taxon>
        <taxon>Xenopodinae</taxon>
        <taxon>Xenopus</taxon>
        <taxon>Xenopus</taxon>
    </lineage>
</organism>